<evidence type="ECO:0000256" key="1">
    <source>
        <dbReference type="SAM" id="MobiDB-lite"/>
    </source>
</evidence>
<protein>
    <submittedName>
        <fullName evidence="2">Uncharacterized protein</fullName>
    </submittedName>
</protein>
<name>A0AAI9YUR8_9PEZI</name>
<accession>A0AAI9YUR8</accession>
<evidence type="ECO:0000313" key="3">
    <source>
        <dbReference type="Proteomes" id="UP001240678"/>
    </source>
</evidence>
<evidence type="ECO:0000313" key="2">
    <source>
        <dbReference type="EMBL" id="KAK1525674.1"/>
    </source>
</evidence>
<dbReference type="GeneID" id="85339800"/>
<dbReference type="EMBL" id="MOOE01000008">
    <property type="protein sequence ID" value="KAK1525674.1"/>
    <property type="molecule type" value="Genomic_DNA"/>
</dbReference>
<dbReference type="RefSeq" id="XP_060312527.1">
    <property type="nucleotide sequence ID" value="XM_060456253.1"/>
</dbReference>
<comment type="caution">
    <text evidence="2">The sequence shown here is derived from an EMBL/GenBank/DDBJ whole genome shotgun (WGS) entry which is preliminary data.</text>
</comment>
<keyword evidence="3" id="KW-1185">Reference proteome</keyword>
<organism evidence="2 3">
    <name type="scientific">Colletotrichum costaricense</name>
    <dbReference type="NCBI Taxonomy" id="1209916"/>
    <lineage>
        <taxon>Eukaryota</taxon>
        <taxon>Fungi</taxon>
        <taxon>Dikarya</taxon>
        <taxon>Ascomycota</taxon>
        <taxon>Pezizomycotina</taxon>
        <taxon>Sordariomycetes</taxon>
        <taxon>Hypocreomycetidae</taxon>
        <taxon>Glomerellales</taxon>
        <taxon>Glomerellaceae</taxon>
        <taxon>Colletotrichum</taxon>
        <taxon>Colletotrichum acutatum species complex</taxon>
    </lineage>
</organism>
<proteinExistence type="predicted"/>
<dbReference type="AlphaFoldDB" id="A0AAI9YUR8"/>
<feature type="region of interest" description="Disordered" evidence="1">
    <location>
        <begin position="23"/>
        <end position="70"/>
    </location>
</feature>
<gene>
    <name evidence="2" type="ORF">CCOS01_08092</name>
</gene>
<sequence>MIFTADPYRVLDHVSLQLTTQSDLAGSHLSSRRGWTQPEDGAAVHPRSPPSGEGLSWSVTFPRSDGPVGS</sequence>
<reference evidence="2 3" key="1">
    <citation type="submission" date="2016-10" db="EMBL/GenBank/DDBJ databases">
        <title>The genome sequence of Colletotrichum fioriniae PJ7.</title>
        <authorList>
            <person name="Baroncelli R."/>
        </authorList>
    </citation>
    <scope>NUCLEOTIDE SEQUENCE [LARGE SCALE GENOMIC DNA]</scope>
    <source>
        <strain evidence="2 3">IMI 309622</strain>
    </source>
</reference>
<dbReference type="Proteomes" id="UP001240678">
    <property type="component" value="Unassembled WGS sequence"/>
</dbReference>